<evidence type="ECO:0000313" key="5">
    <source>
        <dbReference type="Proteomes" id="UP000254794"/>
    </source>
</evidence>
<dbReference type="RefSeq" id="WP_115332308.1">
    <property type="nucleotide sequence ID" value="NZ_CAAAHP010000003.1"/>
</dbReference>
<dbReference type="AlphaFoldDB" id="A0A378JRB8"/>
<sequence>MPTEEMYHTNLQPEYDKALAELETMTGAINFKPRPVSRKSKILDLFKLIPGLSEVFDRINDTGENFSALMQLKESLAAGANVAQTSFHGLRLGLAIIDFIRIPAIFLAAALLGKKVPLTLSKVGKWAYAGAMVALAALMIAIPGAVPIVGVIIAGFILGNSIFTLGRLLYQRYQLKKDLKNIAKQIHEETQDLNKLQLEAQSLKTQLKQANEYERTVLLKAYVLIKEEYDNRCKSLQTLYDKKEACTYKLAKRDNLAILDKTAAVFLSAGILIGVAIAIAFPPVGFAIAAACAAVGILYLIGRVAIPFLAKKIGFNAKEVSETKIAKDDLNEDDFKAYQEYFELVELNNQLHLDRSNNIVLKENSETDVNKPVEMSSQVSHKSEAIMELALGIMPGTTHHNSSLNEDTVDDSTLSSPILSKIAIQSNPQTSIPLKIENEAEDDEGEGEGRPDNVHLS</sequence>
<evidence type="ECO:0000256" key="3">
    <source>
        <dbReference type="SAM" id="Phobius"/>
    </source>
</evidence>
<proteinExistence type="predicted"/>
<keyword evidence="3" id="KW-0812">Transmembrane</keyword>
<organism evidence="4 5">
    <name type="scientific">Legionella busanensis</name>
    <dbReference type="NCBI Taxonomy" id="190655"/>
    <lineage>
        <taxon>Bacteria</taxon>
        <taxon>Pseudomonadati</taxon>
        <taxon>Pseudomonadota</taxon>
        <taxon>Gammaproteobacteria</taxon>
        <taxon>Legionellales</taxon>
        <taxon>Legionellaceae</taxon>
        <taxon>Legionella</taxon>
    </lineage>
</organism>
<dbReference type="EMBL" id="UGOD01000001">
    <property type="protein sequence ID" value="STX52783.1"/>
    <property type="molecule type" value="Genomic_DNA"/>
</dbReference>
<feature type="coiled-coil region" evidence="1">
    <location>
        <begin position="179"/>
        <end position="213"/>
    </location>
</feature>
<keyword evidence="3" id="KW-0472">Membrane</keyword>
<dbReference type="Proteomes" id="UP000254794">
    <property type="component" value="Unassembled WGS sequence"/>
</dbReference>
<keyword evidence="5" id="KW-1185">Reference proteome</keyword>
<gene>
    <name evidence="4" type="ORF">NCTC13316_02908</name>
</gene>
<feature type="compositionally biased region" description="Basic and acidic residues" evidence="2">
    <location>
        <begin position="447"/>
        <end position="457"/>
    </location>
</feature>
<accession>A0A378JRB8</accession>
<feature type="transmembrane region" description="Helical" evidence="3">
    <location>
        <begin position="262"/>
        <end position="281"/>
    </location>
</feature>
<dbReference type="OrthoDB" id="5653214at2"/>
<feature type="transmembrane region" description="Helical" evidence="3">
    <location>
        <begin position="125"/>
        <end position="142"/>
    </location>
</feature>
<keyword evidence="3" id="KW-1133">Transmembrane helix</keyword>
<feature type="region of interest" description="Disordered" evidence="2">
    <location>
        <begin position="425"/>
        <end position="457"/>
    </location>
</feature>
<evidence type="ECO:0000256" key="2">
    <source>
        <dbReference type="SAM" id="MobiDB-lite"/>
    </source>
</evidence>
<name>A0A378JRB8_9GAMM</name>
<feature type="transmembrane region" description="Helical" evidence="3">
    <location>
        <begin position="92"/>
        <end position="113"/>
    </location>
</feature>
<evidence type="ECO:0000313" key="4">
    <source>
        <dbReference type="EMBL" id="STX52783.1"/>
    </source>
</evidence>
<reference evidence="4 5" key="1">
    <citation type="submission" date="2018-06" db="EMBL/GenBank/DDBJ databases">
        <authorList>
            <consortium name="Pathogen Informatics"/>
            <person name="Doyle S."/>
        </authorList>
    </citation>
    <scope>NUCLEOTIDE SEQUENCE [LARGE SCALE GENOMIC DNA]</scope>
    <source>
        <strain evidence="4 5">NCTC13316</strain>
    </source>
</reference>
<protein>
    <submittedName>
        <fullName evidence="4">Coiled-coil protein</fullName>
    </submittedName>
</protein>
<feature type="transmembrane region" description="Helical" evidence="3">
    <location>
        <begin position="287"/>
        <end position="310"/>
    </location>
</feature>
<feature type="transmembrane region" description="Helical" evidence="3">
    <location>
        <begin position="148"/>
        <end position="170"/>
    </location>
</feature>
<evidence type="ECO:0000256" key="1">
    <source>
        <dbReference type="SAM" id="Coils"/>
    </source>
</evidence>
<keyword evidence="1" id="KW-0175">Coiled coil</keyword>